<keyword evidence="2" id="KW-1185">Reference proteome</keyword>
<proteinExistence type="predicted"/>
<dbReference type="Proteomes" id="UP001595075">
    <property type="component" value="Unassembled WGS sequence"/>
</dbReference>
<comment type="caution">
    <text evidence="1">The sequence shown here is derived from an EMBL/GenBank/DDBJ whole genome shotgun (WGS) entry which is preliminary data.</text>
</comment>
<sequence>MASNSVKQMSVIRSLNTESNIEMVNGTNIQASLPISSTPDNTSLVATFDGITQKEDEQMEEPVSWSTPYTRRPFNYVPPPLLLLTPAGPVPLFRSLYPGITPTMPMASRKTIAIQKMLTARRAPPRKRERRSSIIDLTIERCKCFNCLKMFETMELREDHKCGTPRQFRCSHPGCLRSRDCGFRYR</sequence>
<accession>A0ABR4CAT2</accession>
<organism evidence="1 2">
    <name type="scientific">Oculimacula yallundae</name>
    <dbReference type="NCBI Taxonomy" id="86028"/>
    <lineage>
        <taxon>Eukaryota</taxon>
        <taxon>Fungi</taxon>
        <taxon>Dikarya</taxon>
        <taxon>Ascomycota</taxon>
        <taxon>Pezizomycotina</taxon>
        <taxon>Leotiomycetes</taxon>
        <taxon>Helotiales</taxon>
        <taxon>Ploettnerulaceae</taxon>
        <taxon>Oculimacula</taxon>
    </lineage>
</organism>
<gene>
    <name evidence="1" type="ORF">VTL71DRAFT_2703</name>
</gene>
<reference evidence="1 2" key="1">
    <citation type="journal article" date="2024" name="Commun. Biol.">
        <title>Comparative genomic analysis of thermophilic fungi reveals convergent evolutionary adaptations and gene losses.</title>
        <authorList>
            <person name="Steindorff A.S."/>
            <person name="Aguilar-Pontes M.V."/>
            <person name="Robinson A.J."/>
            <person name="Andreopoulos B."/>
            <person name="LaButti K."/>
            <person name="Kuo A."/>
            <person name="Mondo S."/>
            <person name="Riley R."/>
            <person name="Otillar R."/>
            <person name="Haridas S."/>
            <person name="Lipzen A."/>
            <person name="Grimwood J."/>
            <person name="Schmutz J."/>
            <person name="Clum A."/>
            <person name="Reid I.D."/>
            <person name="Moisan M.C."/>
            <person name="Butler G."/>
            <person name="Nguyen T.T.M."/>
            <person name="Dewar K."/>
            <person name="Conant G."/>
            <person name="Drula E."/>
            <person name="Henrissat B."/>
            <person name="Hansel C."/>
            <person name="Singer S."/>
            <person name="Hutchinson M.I."/>
            <person name="de Vries R.P."/>
            <person name="Natvig D.O."/>
            <person name="Powell A.J."/>
            <person name="Tsang A."/>
            <person name="Grigoriev I.V."/>
        </authorList>
    </citation>
    <scope>NUCLEOTIDE SEQUENCE [LARGE SCALE GENOMIC DNA]</scope>
    <source>
        <strain evidence="1 2">CBS 494.80</strain>
    </source>
</reference>
<dbReference type="EMBL" id="JAZHXI010000011">
    <property type="protein sequence ID" value="KAL2066632.1"/>
    <property type="molecule type" value="Genomic_DNA"/>
</dbReference>
<evidence type="ECO:0000313" key="1">
    <source>
        <dbReference type="EMBL" id="KAL2066632.1"/>
    </source>
</evidence>
<evidence type="ECO:0008006" key="3">
    <source>
        <dbReference type="Google" id="ProtNLM"/>
    </source>
</evidence>
<evidence type="ECO:0000313" key="2">
    <source>
        <dbReference type="Proteomes" id="UP001595075"/>
    </source>
</evidence>
<protein>
    <recommendedName>
        <fullName evidence="3">Zinc finger protein</fullName>
    </recommendedName>
</protein>
<name>A0ABR4CAT2_9HELO</name>